<dbReference type="STRING" id="1220579.GCA_001571345_02266"/>
<sequence length="300" mass="31820">MKQHSAPDTRSLLPFPALIDALAQAALDTAAGQIRCPERTTIPTRDQRGALMSMPCVGDDIMVTKLLTLFAGNTAHNLPTIQGQVICAEALAGRFLFTLDGPTVTMRRTAAISLLGIRTFARGPVRRVLLIGTGTQAIAHLQALAAIYPGMTVVIRGRTPERTQAFCAAHTMPGLNVRPEQADEDPFDVVLTLTASTSVIYNEPARASCLVIGVGAYRTDMVEIGPATIAGSTLYVDDPVGAPTEAGDLYQAGVDWQHVHPLAQALQGRLPAPDQPVFFKSVGCAAWDLAACRVARQQGG</sequence>
<dbReference type="Gene3D" id="3.40.50.720">
    <property type="entry name" value="NAD(P)-binding Rossmann-like Domain"/>
    <property type="match status" value="1"/>
</dbReference>
<gene>
    <name evidence="1" type="ORF">CFR75_11855</name>
</gene>
<dbReference type="Pfam" id="PF02423">
    <property type="entry name" value="OCD_Mu_crystall"/>
    <property type="match status" value="1"/>
</dbReference>
<dbReference type="PIRSF" id="PIRSF001439">
    <property type="entry name" value="CryM"/>
    <property type="match status" value="1"/>
</dbReference>
<dbReference type="InterPro" id="IPR003462">
    <property type="entry name" value="ODC_Mu_crystall"/>
</dbReference>
<dbReference type="RefSeq" id="WP_061275087.1">
    <property type="nucleotide sequence ID" value="NZ_CBCRXN010000045.1"/>
</dbReference>
<dbReference type="PANTHER" id="PTHR13812:SF19">
    <property type="entry name" value="KETIMINE REDUCTASE MU-CRYSTALLIN"/>
    <property type="match status" value="1"/>
</dbReference>
<protein>
    <submittedName>
        <fullName evidence="1">Ornithine cyclodeaminase</fullName>
    </submittedName>
</protein>
<comment type="caution">
    <text evidence="1">The sequence shown here is derived from an EMBL/GenBank/DDBJ whole genome shotgun (WGS) entry which is preliminary data.</text>
</comment>
<proteinExistence type="predicted"/>
<name>A0A318PGZ8_KOMXY</name>
<dbReference type="PANTHER" id="PTHR13812">
    <property type="entry name" value="KETIMINE REDUCTASE MU-CRYSTALLIN"/>
    <property type="match status" value="1"/>
</dbReference>
<evidence type="ECO:0000313" key="1">
    <source>
        <dbReference type="EMBL" id="PYD56274.1"/>
    </source>
</evidence>
<dbReference type="InterPro" id="IPR023401">
    <property type="entry name" value="ODC_N"/>
</dbReference>
<organism evidence="1 2">
    <name type="scientific">Komagataeibacter xylinus</name>
    <name type="common">Gluconacetobacter xylinus</name>
    <dbReference type="NCBI Taxonomy" id="28448"/>
    <lineage>
        <taxon>Bacteria</taxon>
        <taxon>Pseudomonadati</taxon>
        <taxon>Pseudomonadota</taxon>
        <taxon>Alphaproteobacteria</taxon>
        <taxon>Acetobacterales</taxon>
        <taxon>Acetobacteraceae</taxon>
        <taxon>Komagataeibacter</taxon>
    </lineage>
</organism>
<dbReference type="EMBL" id="NKUC01000027">
    <property type="protein sequence ID" value="PYD56274.1"/>
    <property type="molecule type" value="Genomic_DNA"/>
</dbReference>
<dbReference type="Proteomes" id="UP000248257">
    <property type="component" value="Unassembled WGS sequence"/>
</dbReference>
<dbReference type="GO" id="GO:0005737">
    <property type="term" value="C:cytoplasm"/>
    <property type="evidence" value="ECO:0007669"/>
    <property type="project" value="TreeGrafter"/>
</dbReference>
<dbReference type="AlphaFoldDB" id="A0A318PGZ8"/>
<dbReference type="InterPro" id="IPR036291">
    <property type="entry name" value="NAD(P)-bd_dom_sf"/>
</dbReference>
<accession>A0A318PGZ8</accession>
<dbReference type="SUPFAM" id="SSF51735">
    <property type="entry name" value="NAD(P)-binding Rossmann-fold domains"/>
    <property type="match status" value="1"/>
</dbReference>
<evidence type="ECO:0000313" key="2">
    <source>
        <dbReference type="Proteomes" id="UP000248257"/>
    </source>
</evidence>
<dbReference type="OrthoDB" id="9785971at2"/>
<reference evidence="1 2" key="1">
    <citation type="submission" date="2017-07" db="EMBL/GenBank/DDBJ databases">
        <title>A draft genome sequence of Komagataeibacter xylinus LMG 1515.</title>
        <authorList>
            <person name="Skraban J."/>
            <person name="Cleenwerck I."/>
            <person name="Vandamme P."/>
            <person name="Trcek J."/>
        </authorList>
    </citation>
    <scope>NUCLEOTIDE SEQUENCE [LARGE SCALE GENOMIC DNA]</scope>
    <source>
        <strain evidence="1 2">LMG 1515</strain>
    </source>
</reference>
<dbReference type="NCBIfam" id="NF005603">
    <property type="entry name" value="PRK07340.1"/>
    <property type="match status" value="1"/>
</dbReference>
<dbReference type="Gene3D" id="3.30.1780.10">
    <property type="entry name" value="ornithine cyclodeaminase, domain 1"/>
    <property type="match status" value="1"/>
</dbReference>
<keyword evidence="2" id="KW-1185">Reference proteome</keyword>